<reference evidence="5 6" key="1">
    <citation type="submission" date="2018-08" db="EMBL/GenBank/DDBJ databases">
        <title>Meiothermus roseus NBRC 110900 genome sequencing project.</title>
        <authorList>
            <person name="Da Costa M.S."/>
            <person name="Albuquerque L."/>
            <person name="Raposo P."/>
            <person name="Froufe H.J.C."/>
            <person name="Barroso C.S."/>
            <person name="Egas C."/>
        </authorList>
    </citation>
    <scope>NUCLEOTIDE SEQUENCE [LARGE SCALE GENOMIC DNA]</scope>
    <source>
        <strain evidence="5 6">NBRC 110900</strain>
    </source>
</reference>
<keyword evidence="2" id="KW-0238">DNA-binding</keyword>
<dbReference type="GO" id="GO:0003677">
    <property type="term" value="F:DNA binding"/>
    <property type="evidence" value="ECO:0007669"/>
    <property type="project" value="UniProtKB-KW"/>
</dbReference>
<dbReference type="PANTHER" id="PTHR43537">
    <property type="entry name" value="TRANSCRIPTIONAL REGULATOR, GNTR FAMILY"/>
    <property type="match status" value="1"/>
</dbReference>
<proteinExistence type="predicted"/>
<dbReference type="InterPro" id="IPR011711">
    <property type="entry name" value="GntR_C"/>
</dbReference>
<evidence type="ECO:0000256" key="3">
    <source>
        <dbReference type="ARBA" id="ARBA00023163"/>
    </source>
</evidence>
<gene>
    <name evidence="5" type="primary">rspR_5</name>
    <name evidence="5" type="ORF">Mrose_03169</name>
</gene>
<name>A0A399EGM0_9DEIN</name>
<dbReference type="Pfam" id="PF07729">
    <property type="entry name" value="FCD"/>
    <property type="match status" value="1"/>
</dbReference>
<comment type="caution">
    <text evidence="5">The sequence shown here is derived from an EMBL/GenBank/DDBJ whole genome shotgun (WGS) entry which is preliminary data.</text>
</comment>
<protein>
    <submittedName>
        <fullName evidence="5">HTH-type transcriptional repressor RspR</fullName>
    </submittedName>
</protein>
<dbReference type="SUPFAM" id="SSF48008">
    <property type="entry name" value="GntR ligand-binding domain-like"/>
    <property type="match status" value="1"/>
</dbReference>
<dbReference type="RefSeq" id="WP_119279960.1">
    <property type="nucleotide sequence ID" value="NZ_QWLA01000085.1"/>
</dbReference>
<dbReference type="GO" id="GO:0003700">
    <property type="term" value="F:DNA-binding transcription factor activity"/>
    <property type="evidence" value="ECO:0007669"/>
    <property type="project" value="InterPro"/>
</dbReference>
<dbReference type="EMBL" id="QWLA01000085">
    <property type="protein sequence ID" value="RIH83098.1"/>
    <property type="molecule type" value="Genomic_DNA"/>
</dbReference>
<evidence type="ECO:0000256" key="1">
    <source>
        <dbReference type="ARBA" id="ARBA00023015"/>
    </source>
</evidence>
<keyword evidence="6" id="KW-1185">Reference proteome</keyword>
<dbReference type="SUPFAM" id="SSF46785">
    <property type="entry name" value="Winged helix' DNA-binding domain"/>
    <property type="match status" value="1"/>
</dbReference>
<dbReference type="Gene3D" id="1.20.120.530">
    <property type="entry name" value="GntR ligand-binding domain-like"/>
    <property type="match status" value="1"/>
</dbReference>
<keyword evidence="1" id="KW-0805">Transcription regulation</keyword>
<dbReference type="Gene3D" id="1.10.10.10">
    <property type="entry name" value="Winged helix-like DNA-binding domain superfamily/Winged helix DNA-binding domain"/>
    <property type="match status" value="1"/>
</dbReference>
<dbReference type="InterPro" id="IPR036388">
    <property type="entry name" value="WH-like_DNA-bd_sf"/>
</dbReference>
<dbReference type="PRINTS" id="PR00035">
    <property type="entry name" value="HTHGNTR"/>
</dbReference>
<dbReference type="InterPro" id="IPR008920">
    <property type="entry name" value="TF_FadR/GntR_C"/>
</dbReference>
<dbReference type="InterPro" id="IPR036390">
    <property type="entry name" value="WH_DNA-bd_sf"/>
</dbReference>
<dbReference type="SMART" id="SM00345">
    <property type="entry name" value="HTH_GNTR"/>
    <property type="match status" value="1"/>
</dbReference>
<evidence type="ECO:0000313" key="5">
    <source>
        <dbReference type="EMBL" id="RIH83098.1"/>
    </source>
</evidence>
<dbReference type="Pfam" id="PF00392">
    <property type="entry name" value="GntR"/>
    <property type="match status" value="1"/>
</dbReference>
<accession>A0A399EGM0</accession>
<dbReference type="AlphaFoldDB" id="A0A399EGM0"/>
<dbReference type="InterPro" id="IPR000524">
    <property type="entry name" value="Tscrpt_reg_HTH_GntR"/>
</dbReference>
<dbReference type="Proteomes" id="UP000265341">
    <property type="component" value="Unassembled WGS sequence"/>
</dbReference>
<dbReference type="OrthoDB" id="9781630at2"/>
<keyword evidence="3" id="KW-0804">Transcription</keyword>
<dbReference type="PROSITE" id="PS50949">
    <property type="entry name" value="HTH_GNTR"/>
    <property type="match status" value="1"/>
</dbReference>
<dbReference type="SMART" id="SM00895">
    <property type="entry name" value="FCD"/>
    <property type="match status" value="1"/>
</dbReference>
<evidence type="ECO:0000313" key="6">
    <source>
        <dbReference type="Proteomes" id="UP000265341"/>
    </source>
</evidence>
<organism evidence="5 6">
    <name type="scientific">Calidithermus roseus</name>
    <dbReference type="NCBI Taxonomy" id="1644118"/>
    <lineage>
        <taxon>Bacteria</taxon>
        <taxon>Thermotogati</taxon>
        <taxon>Deinococcota</taxon>
        <taxon>Deinococci</taxon>
        <taxon>Thermales</taxon>
        <taxon>Thermaceae</taxon>
        <taxon>Calidithermus</taxon>
    </lineage>
</organism>
<dbReference type="PANTHER" id="PTHR43537:SF5">
    <property type="entry name" value="UXU OPERON TRANSCRIPTIONAL REGULATOR"/>
    <property type="match status" value="1"/>
</dbReference>
<feature type="domain" description="HTH gntR-type" evidence="4">
    <location>
        <begin position="3"/>
        <end position="69"/>
    </location>
</feature>
<sequence length="223" mass="25397">MVAPQTDEAYRRLRRSILSLELPPGQALVERKLEELLSVSRTPIRAAIQQLAREGLVRRTGRVYTVAPIDLDELREAFEFRSLLETTAVRMAARRKPKAREIRELLATLETELDPEVELEKATDFHLALARLSGNRFLVSSLAQVLSRIYRARFLEITRPQGVDHAREDHARLIELVQQGRGEEAAALIERHLERSHKALLESLEDTEWGSVLLGEGKARALR</sequence>
<evidence type="ECO:0000259" key="4">
    <source>
        <dbReference type="PROSITE" id="PS50949"/>
    </source>
</evidence>
<evidence type="ECO:0000256" key="2">
    <source>
        <dbReference type="ARBA" id="ARBA00023125"/>
    </source>
</evidence>